<dbReference type="AlphaFoldDB" id="S0EVK5"/>
<dbReference type="GO" id="GO:0008270">
    <property type="term" value="F:zinc ion binding"/>
    <property type="evidence" value="ECO:0007669"/>
    <property type="project" value="InterPro"/>
</dbReference>
<dbReference type="STRING" id="454171.CP488_02065"/>
<dbReference type="EMBL" id="HF951689">
    <property type="protein sequence ID" value="CCW35831.1"/>
    <property type="molecule type" value="Genomic_DNA"/>
</dbReference>
<evidence type="ECO:0000256" key="5">
    <source>
        <dbReference type="SAM" id="Phobius"/>
    </source>
</evidence>
<dbReference type="SUPFAM" id="SSF50129">
    <property type="entry name" value="GroES-like"/>
    <property type="match status" value="1"/>
</dbReference>
<comment type="similarity">
    <text evidence="4">Belongs to the zinc-containing alcohol dehydrogenase family.</text>
</comment>
<evidence type="ECO:0000259" key="6">
    <source>
        <dbReference type="SMART" id="SM00829"/>
    </source>
</evidence>
<dbReference type="RefSeq" id="WP_016483355.1">
    <property type="nucleotide sequence ID" value="NC_021487.1"/>
</dbReference>
<dbReference type="InterPro" id="IPR050129">
    <property type="entry name" value="Zn_alcohol_dh"/>
</dbReference>
<dbReference type="CDD" id="cd08236">
    <property type="entry name" value="sugar_DH"/>
    <property type="match status" value="1"/>
</dbReference>
<proteinExistence type="inferred from homology"/>
<name>S0EVK5_CHTCT</name>
<dbReference type="Gene3D" id="3.90.180.10">
    <property type="entry name" value="Medium-chain alcohol dehydrogenases, catalytic domain"/>
    <property type="match status" value="1"/>
</dbReference>
<dbReference type="eggNOG" id="COG1063">
    <property type="taxonomic scope" value="Bacteria"/>
</dbReference>
<comment type="cofactor">
    <cofactor evidence="4">
        <name>Zn(2+)</name>
        <dbReference type="ChEBI" id="CHEBI:29105"/>
    </cofactor>
</comment>
<evidence type="ECO:0000256" key="3">
    <source>
        <dbReference type="ARBA" id="ARBA00023002"/>
    </source>
</evidence>
<reference evidence="8" key="1">
    <citation type="submission" date="2013-03" db="EMBL/GenBank/DDBJ databases">
        <title>Genome sequence of Chthonomonas calidirosea, the first sequenced genome from the Armatimonadetes phylum (formally candidate division OP10).</title>
        <authorList>
            <person name="Lee K.C.Y."/>
            <person name="Morgan X.C."/>
            <person name="Dunfield P.F."/>
            <person name="Tamas I."/>
            <person name="Houghton K.M."/>
            <person name="Vyssotski M."/>
            <person name="Ryan J.L.J."/>
            <person name="Lagutin K."/>
            <person name="McDonald I.R."/>
            <person name="Stott M.B."/>
        </authorList>
    </citation>
    <scope>NUCLEOTIDE SEQUENCE [LARGE SCALE GENOMIC DNA]</scope>
    <source>
        <strain evidence="8">DSM 23976 / ICMP 18418 / T49</strain>
    </source>
</reference>
<dbReference type="Pfam" id="PF00107">
    <property type="entry name" value="ADH_zinc_N"/>
    <property type="match status" value="1"/>
</dbReference>
<dbReference type="SMART" id="SM00829">
    <property type="entry name" value="PKS_ER"/>
    <property type="match status" value="1"/>
</dbReference>
<dbReference type="KEGG" id="ccz:CCALI_02024"/>
<dbReference type="InterPro" id="IPR020843">
    <property type="entry name" value="ER"/>
</dbReference>
<dbReference type="InterPro" id="IPR002328">
    <property type="entry name" value="ADH_Zn_CS"/>
</dbReference>
<evidence type="ECO:0000256" key="1">
    <source>
        <dbReference type="ARBA" id="ARBA00022723"/>
    </source>
</evidence>
<evidence type="ECO:0000256" key="4">
    <source>
        <dbReference type="RuleBase" id="RU361277"/>
    </source>
</evidence>
<feature type="transmembrane region" description="Helical" evidence="5">
    <location>
        <begin position="162"/>
        <end position="183"/>
    </location>
</feature>
<dbReference type="InterPro" id="IPR036291">
    <property type="entry name" value="NAD(P)-bd_dom_sf"/>
</dbReference>
<keyword evidence="3" id="KW-0560">Oxidoreductase</keyword>
<keyword evidence="5" id="KW-0472">Membrane</keyword>
<dbReference type="InterPro" id="IPR013149">
    <property type="entry name" value="ADH-like_C"/>
</dbReference>
<dbReference type="InterPro" id="IPR013154">
    <property type="entry name" value="ADH-like_N"/>
</dbReference>
<evidence type="ECO:0000256" key="2">
    <source>
        <dbReference type="ARBA" id="ARBA00022833"/>
    </source>
</evidence>
<sequence length="351" mass="37686">MTTMHALVLHQVGDVRYEPIPCPEPGPGQVRIRVGYCGVCGSDIPRLFEKGTYRFPLVCGHEFAGTVDLCGPDVEGFEKGQAVTVFPLIWCGRCSACERGNYAQCFDYSYLGSRENGAFAEYVVAPACNLLPVPEGVSLEEAAMTEPAAVALHALRRTGRNLTGLTVAVFGCGPIGLLAALWARLGGAAKILLFDVVEEKLSLARGLGFARVFSTKEEDPVRRIEIETMAQGADICIEAAGVPATLIQACSACGRGGHVVLLGNPATDVVLSAPLLSQMMRREVTVVGTWNSEYGVYTTSDDWHTTLSAMATGQFNVKPLISHKVPLVQAVEMLQAMHQRRVHSVKVLIAP</sequence>
<evidence type="ECO:0000313" key="8">
    <source>
        <dbReference type="Proteomes" id="UP000014227"/>
    </source>
</evidence>
<dbReference type="PANTHER" id="PTHR43401">
    <property type="entry name" value="L-THREONINE 3-DEHYDROGENASE"/>
    <property type="match status" value="1"/>
</dbReference>
<keyword evidence="2 4" id="KW-0862">Zinc</keyword>
<dbReference type="PROSITE" id="PS00059">
    <property type="entry name" value="ADH_ZINC"/>
    <property type="match status" value="1"/>
</dbReference>
<keyword evidence="5" id="KW-0812">Transmembrane</keyword>
<keyword evidence="5" id="KW-1133">Transmembrane helix</keyword>
<dbReference type="GO" id="GO:0016491">
    <property type="term" value="F:oxidoreductase activity"/>
    <property type="evidence" value="ECO:0007669"/>
    <property type="project" value="UniProtKB-KW"/>
</dbReference>
<gene>
    <name evidence="7" type="ORF">CCALI_02024</name>
</gene>
<keyword evidence="8" id="KW-1185">Reference proteome</keyword>
<dbReference type="Gene3D" id="3.40.50.720">
    <property type="entry name" value="NAD(P)-binding Rossmann-like Domain"/>
    <property type="match status" value="1"/>
</dbReference>
<dbReference type="OrthoDB" id="239596at2"/>
<evidence type="ECO:0000313" key="7">
    <source>
        <dbReference type="EMBL" id="CCW35831.1"/>
    </source>
</evidence>
<dbReference type="PANTHER" id="PTHR43401:SF2">
    <property type="entry name" value="L-THREONINE 3-DEHYDROGENASE"/>
    <property type="match status" value="1"/>
</dbReference>
<dbReference type="InParanoid" id="S0EVK5"/>
<feature type="domain" description="Enoyl reductase (ER)" evidence="6">
    <location>
        <begin position="10"/>
        <end position="349"/>
    </location>
</feature>
<dbReference type="PATRIC" id="fig|1303518.3.peg.2090"/>
<protein>
    <submittedName>
        <fullName evidence="7">Threonine dehydrogenase and related Zn-dependent dehydrogenases</fullName>
    </submittedName>
</protein>
<dbReference type="InterPro" id="IPR011032">
    <property type="entry name" value="GroES-like_sf"/>
</dbReference>
<dbReference type="Proteomes" id="UP000014227">
    <property type="component" value="Chromosome I"/>
</dbReference>
<dbReference type="HOGENOM" id="CLU_026673_11_0_0"/>
<keyword evidence="1 4" id="KW-0479">Metal-binding</keyword>
<organism evidence="7 8">
    <name type="scientific">Chthonomonas calidirosea (strain DSM 23976 / ICMP 18418 / T49)</name>
    <dbReference type="NCBI Taxonomy" id="1303518"/>
    <lineage>
        <taxon>Bacteria</taxon>
        <taxon>Bacillati</taxon>
        <taxon>Armatimonadota</taxon>
        <taxon>Chthonomonadia</taxon>
        <taxon>Chthonomonadales</taxon>
        <taxon>Chthonomonadaceae</taxon>
        <taxon>Chthonomonas</taxon>
    </lineage>
</organism>
<dbReference type="SUPFAM" id="SSF51735">
    <property type="entry name" value="NAD(P)-binding Rossmann-fold domains"/>
    <property type="match status" value="1"/>
</dbReference>
<accession>S0EVK5</accession>
<dbReference type="Pfam" id="PF08240">
    <property type="entry name" value="ADH_N"/>
    <property type="match status" value="1"/>
</dbReference>